<reference evidence="2" key="1">
    <citation type="journal article" date="2022" name="Int. J. Syst. Evol. Microbiol.">
        <title>Granulimonas faecalis gen. nov., sp. nov., and Leptogranulimonas caecicola gen. nov., sp. nov., novel lactate-producing Atopobiaceae bacteria isolated from mouse intestines, and an emended description of the family Atopobiaceae.</title>
        <authorList>
            <person name="Morinaga K."/>
            <person name="Kusada H."/>
            <person name="Sakamoto S."/>
            <person name="Murakami T."/>
            <person name="Toyoda A."/>
            <person name="Mori H."/>
            <person name="Meng X.Y."/>
            <person name="Takashino M."/>
            <person name="Murotomi K."/>
            <person name="Tamaki H."/>
        </authorList>
    </citation>
    <scope>NUCLEOTIDE SEQUENCE</scope>
    <source>
        <strain evidence="2">OPF53</strain>
    </source>
</reference>
<evidence type="ECO:0000313" key="3">
    <source>
        <dbReference type="Proteomes" id="UP001055025"/>
    </source>
</evidence>
<gene>
    <name evidence="2" type="ORF">ATOP_16490</name>
</gene>
<evidence type="ECO:0000256" key="1">
    <source>
        <dbReference type="SAM" id="MobiDB-lite"/>
    </source>
</evidence>
<evidence type="ECO:0000313" key="2">
    <source>
        <dbReference type="EMBL" id="GJM55994.1"/>
    </source>
</evidence>
<accession>A0AAV5B6Q0</accession>
<proteinExistence type="predicted"/>
<sequence length="39" mass="4624">MEDMQTTMSSQDRETENSTASDLFIEVFDHEDYLVKYCN</sequence>
<feature type="compositionally biased region" description="Polar residues" evidence="1">
    <location>
        <begin position="1"/>
        <end position="10"/>
    </location>
</feature>
<name>A0AAV5B6Q0_9ACTN</name>
<feature type="region of interest" description="Disordered" evidence="1">
    <location>
        <begin position="1"/>
        <end position="21"/>
    </location>
</feature>
<protein>
    <submittedName>
        <fullName evidence="2">Uncharacterized protein</fullName>
    </submittedName>
</protein>
<comment type="caution">
    <text evidence="2">The sequence shown here is derived from an EMBL/GenBank/DDBJ whole genome shotgun (WGS) entry which is preliminary data.</text>
</comment>
<keyword evidence="3" id="KW-1185">Reference proteome</keyword>
<organism evidence="2 3">
    <name type="scientific">Granulimonas faecalis</name>
    <dbReference type="NCBI Taxonomy" id="2894155"/>
    <lineage>
        <taxon>Bacteria</taxon>
        <taxon>Bacillati</taxon>
        <taxon>Actinomycetota</taxon>
        <taxon>Coriobacteriia</taxon>
        <taxon>Coriobacteriales</taxon>
        <taxon>Kribbibacteriaceae</taxon>
        <taxon>Granulimonas</taxon>
    </lineage>
</organism>
<dbReference type="EMBL" id="BQKC01000001">
    <property type="protein sequence ID" value="GJM55994.1"/>
    <property type="molecule type" value="Genomic_DNA"/>
</dbReference>
<dbReference type="Proteomes" id="UP001055025">
    <property type="component" value="Unassembled WGS sequence"/>
</dbReference>
<dbReference type="AlphaFoldDB" id="A0AAV5B6Q0"/>